<protein>
    <submittedName>
        <fullName evidence="1">Uncharacterized protein</fullName>
    </submittedName>
</protein>
<dbReference type="AlphaFoldDB" id="A0A368S4T3"/>
<name>A0A368S4T3_SETIT</name>
<evidence type="ECO:0000313" key="1">
    <source>
        <dbReference type="EMBL" id="RCV37343.1"/>
    </source>
</evidence>
<reference evidence="1" key="2">
    <citation type="submission" date="2015-07" db="EMBL/GenBank/DDBJ databases">
        <authorList>
            <person name="Noorani M."/>
        </authorList>
    </citation>
    <scope>NUCLEOTIDE SEQUENCE</scope>
    <source>
        <strain evidence="1">Yugu1</strain>
    </source>
</reference>
<sequence>MLDFFVQISRGSKKTVQIGARYENMRLRCCVIQMENSFVRQFCSRRTLQSQHEQNDISRATNYCEKYSKWSFHITIWTYSLNVFPPKCAAPFYCILQCYGIHAIIWTYCEPNCGNSGS</sequence>
<organism evidence="1">
    <name type="scientific">Setaria italica</name>
    <name type="common">Foxtail millet</name>
    <name type="synonym">Panicum italicum</name>
    <dbReference type="NCBI Taxonomy" id="4555"/>
    <lineage>
        <taxon>Eukaryota</taxon>
        <taxon>Viridiplantae</taxon>
        <taxon>Streptophyta</taxon>
        <taxon>Embryophyta</taxon>
        <taxon>Tracheophyta</taxon>
        <taxon>Spermatophyta</taxon>
        <taxon>Magnoliopsida</taxon>
        <taxon>Liliopsida</taxon>
        <taxon>Poales</taxon>
        <taxon>Poaceae</taxon>
        <taxon>PACMAD clade</taxon>
        <taxon>Panicoideae</taxon>
        <taxon>Panicodae</taxon>
        <taxon>Paniceae</taxon>
        <taxon>Cenchrinae</taxon>
        <taxon>Setaria</taxon>
    </lineage>
</organism>
<gene>
    <name evidence="1" type="ORF">SETIT_8G055400v2</name>
</gene>
<proteinExistence type="predicted"/>
<dbReference type="EMBL" id="CM003535">
    <property type="protein sequence ID" value="RCV37343.1"/>
    <property type="molecule type" value="Genomic_DNA"/>
</dbReference>
<reference evidence="1" key="1">
    <citation type="journal article" date="2012" name="Nat. Biotechnol.">
        <title>Reference genome sequence of the model plant Setaria.</title>
        <authorList>
            <person name="Bennetzen J.L."/>
            <person name="Schmutz J."/>
            <person name="Wang H."/>
            <person name="Percifield R."/>
            <person name="Hawkins J."/>
            <person name="Pontaroli A.C."/>
            <person name="Estep M."/>
            <person name="Feng L."/>
            <person name="Vaughn J.N."/>
            <person name="Grimwood J."/>
            <person name="Jenkins J."/>
            <person name="Barry K."/>
            <person name="Lindquist E."/>
            <person name="Hellsten U."/>
            <person name="Deshpande S."/>
            <person name="Wang X."/>
            <person name="Wu X."/>
            <person name="Mitros T."/>
            <person name="Triplett J."/>
            <person name="Yang X."/>
            <person name="Ye C.Y."/>
            <person name="Mauro-Herrera M."/>
            <person name="Wang L."/>
            <person name="Li P."/>
            <person name="Sharma M."/>
            <person name="Sharma R."/>
            <person name="Ronald P.C."/>
            <person name="Panaud O."/>
            <person name="Kellogg E.A."/>
            <person name="Brutnell T.P."/>
            <person name="Doust A.N."/>
            <person name="Tuskan G.A."/>
            <person name="Rokhsar D."/>
            <person name="Devos K.M."/>
        </authorList>
    </citation>
    <scope>NUCLEOTIDE SEQUENCE [LARGE SCALE GENOMIC DNA]</scope>
    <source>
        <strain evidence="1">Yugu1</strain>
    </source>
</reference>
<accession>A0A368S4T3</accession>